<organism evidence="1 2">
    <name type="scientific">Aureimonas endophytica</name>
    <dbReference type="NCBI Taxonomy" id="2027858"/>
    <lineage>
        <taxon>Bacteria</taxon>
        <taxon>Pseudomonadati</taxon>
        <taxon>Pseudomonadota</taxon>
        <taxon>Alphaproteobacteria</taxon>
        <taxon>Hyphomicrobiales</taxon>
        <taxon>Aurantimonadaceae</taxon>
        <taxon>Aureimonas</taxon>
    </lineage>
</organism>
<proteinExistence type="predicted"/>
<dbReference type="AlphaFoldDB" id="A0A916ZK28"/>
<accession>A0A916ZK28</accession>
<evidence type="ECO:0000313" key="2">
    <source>
        <dbReference type="Proteomes" id="UP000644699"/>
    </source>
</evidence>
<comment type="caution">
    <text evidence="1">The sequence shown here is derived from an EMBL/GenBank/DDBJ whole genome shotgun (WGS) entry which is preliminary data.</text>
</comment>
<evidence type="ECO:0000313" key="1">
    <source>
        <dbReference type="EMBL" id="GGE01868.1"/>
    </source>
</evidence>
<keyword evidence="2" id="KW-1185">Reference proteome</keyword>
<name>A0A916ZK28_9HYPH</name>
<protein>
    <submittedName>
        <fullName evidence="1">Uncharacterized protein</fullName>
    </submittedName>
</protein>
<sequence length="141" mass="15008">MALDPARFPLVDAEILDGIMQPDVLLKIGPGSSAVLYMPTVNADRTWSGFSLAEVDQLLPAAIEAGATVIDARKCSEDDYRSLVICGPMVAVGPMKTWRITGERHALSSLPIADYALLYAAIGAIVHNMPAPTVELEGMAK</sequence>
<dbReference type="Proteomes" id="UP000644699">
    <property type="component" value="Unassembled WGS sequence"/>
</dbReference>
<dbReference type="RefSeq" id="WP_188908228.1">
    <property type="nucleotide sequence ID" value="NZ_BMIQ01000003.1"/>
</dbReference>
<reference evidence="1" key="1">
    <citation type="journal article" date="2014" name="Int. J. Syst. Evol. Microbiol.">
        <title>Complete genome sequence of Corynebacterium casei LMG S-19264T (=DSM 44701T), isolated from a smear-ripened cheese.</title>
        <authorList>
            <consortium name="US DOE Joint Genome Institute (JGI-PGF)"/>
            <person name="Walter F."/>
            <person name="Albersmeier A."/>
            <person name="Kalinowski J."/>
            <person name="Ruckert C."/>
        </authorList>
    </citation>
    <scope>NUCLEOTIDE SEQUENCE</scope>
    <source>
        <strain evidence="1">CGMCC 1.15367</strain>
    </source>
</reference>
<gene>
    <name evidence="1" type="ORF">GCM10011390_20890</name>
</gene>
<dbReference type="EMBL" id="BMIQ01000003">
    <property type="protein sequence ID" value="GGE01868.1"/>
    <property type="molecule type" value="Genomic_DNA"/>
</dbReference>
<reference evidence="1" key="2">
    <citation type="submission" date="2020-09" db="EMBL/GenBank/DDBJ databases">
        <authorList>
            <person name="Sun Q."/>
            <person name="Zhou Y."/>
        </authorList>
    </citation>
    <scope>NUCLEOTIDE SEQUENCE</scope>
    <source>
        <strain evidence="1">CGMCC 1.15367</strain>
    </source>
</reference>